<sequence>MAMGMTAMIKKILLSACVAAIGFGSESAFAQNSLAGGVSETIRVRVTEPGQSATSRTLNLSQNKTAVLEFEEDVDDILVANPEIADVLARSKRRIAVLAKGKGESSIIFTNAQGKEILSLDVIVAGQGVSELQALIEQYVPRSAIKAEFVNGAIVLAGKSPSLSDADMAIQLAQQFVVDDSPVINMISIEGKDQVLLKVRIVEMQRSVIKQLGVNLSGSMNIGELANKSVQTAYDAVTGEVLLDAAGEALQVLAPAAPWDQSVSFGTSNSLGISGESLGGMSLSPSYNNYVGDKLQSSAGFSVDMLERIGLVRTLAEPNLTALSGESAKFLAGGEFPVPSEVDSDGEVVLEFKPFGVGLGFTPVVLSESRISMRISTEVSELTSTGGYQIGGTTYVDGAGNTVSTPAVVIPALKVRRADTTVEMPSGGSLVIAGLIQEQTSQAMDKVPGVGNLPVIGSLFRSREFQNNETELVVIVTPYLVDPTDPKKLRSPDDGYVAAKDAKAIFFGKMNEVYAVEGADVEETAGINGAGFIFD</sequence>
<dbReference type="GO" id="GO:0015627">
    <property type="term" value="C:type II protein secretion system complex"/>
    <property type="evidence" value="ECO:0007669"/>
    <property type="project" value="TreeGrafter"/>
</dbReference>
<dbReference type="PRINTS" id="PR00811">
    <property type="entry name" value="BCTERIALGSPD"/>
</dbReference>
<dbReference type="InterPro" id="IPR032789">
    <property type="entry name" value="T2SS-T3SS_pil_N"/>
</dbReference>
<evidence type="ECO:0000259" key="3">
    <source>
        <dbReference type="Pfam" id="PF00263"/>
    </source>
</evidence>
<dbReference type="PROSITE" id="PS00875">
    <property type="entry name" value="T2SP_D"/>
    <property type="match status" value="1"/>
</dbReference>
<dbReference type="KEGG" id="hba:Hbal_0846"/>
<evidence type="ECO:0000313" key="6">
    <source>
        <dbReference type="EMBL" id="ACT58540.1"/>
    </source>
</evidence>
<feature type="domain" description="Pilus formation protein N-terminal" evidence="5">
    <location>
        <begin position="55"/>
        <end position="125"/>
    </location>
</feature>
<reference evidence="7" key="1">
    <citation type="journal article" date="2011" name="J. Bacteriol.">
        <title>Genome sequences of eight morphologically diverse alphaproteobacteria.</title>
        <authorList>
            <consortium name="US DOE Joint Genome Institute"/>
            <person name="Brown P.J."/>
            <person name="Kysela D.T."/>
            <person name="Buechlein A."/>
            <person name="Hemmerich C."/>
            <person name="Brun Y.V."/>
        </authorList>
    </citation>
    <scope>NUCLEOTIDE SEQUENCE [LARGE SCALE GENOMIC DNA]</scope>
    <source>
        <strain evidence="7">ATCC 49814 / DSM 5838 / IFAM 1418</strain>
    </source>
</reference>
<keyword evidence="2" id="KW-0732">Signal</keyword>
<feature type="domain" description="Type II/III secretion system secretin-like" evidence="3">
    <location>
        <begin position="306"/>
        <end position="481"/>
    </location>
</feature>
<keyword evidence="7" id="KW-1185">Reference proteome</keyword>
<dbReference type="InterPro" id="IPR007055">
    <property type="entry name" value="BON_dom"/>
</dbReference>
<proteinExistence type="inferred from homology"/>
<dbReference type="HOGENOM" id="CLU_017952_2_0_5"/>
<dbReference type="Pfam" id="PF04972">
    <property type="entry name" value="BON"/>
    <property type="match status" value="1"/>
</dbReference>
<comment type="similarity">
    <text evidence="1">Belongs to the bacterial secretin family.</text>
</comment>
<dbReference type="EMBL" id="CP001678">
    <property type="protein sequence ID" value="ACT58540.1"/>
    <property type="molecule type" value="Genomic_DNA"/>
</dbReference>
<dbReference type="InterPro" id="IPR050810">
    <property type="entry name" value="Bact_Secretion_Sys_Channel"/>
</dbReference>
<dbReference type="AlphaFoldDB" id="C6XQ23"/>
<dbReference type="InterPro" id="IPR001775">
    <property type="entry name" value="GspD/PilQ"/>
</dbReference>
<feature type="signal peptide" evidence="2">
    <location>
        <begin position="1"/>
        <end position="30"/>
    </location>
</feature>
<evidence type="ECO:0000313" key="7">
    <source>
        <dbReference type="Proteomes" id="UP000002745"/>
    </source>
</evidence>
<protein>
    <submittedName>
        <fullName evidence="6">Type II and III secretion system protein</fullName>
    </submittedName>
</protein>
<dbReference type="InterPro" id="IPR004846">
    <property type="entry name" value="T2SS/T3SS_dom"/>
</dbReference>
<organism evidence="6 7">
    <name type="scientific">Hirschia baltica (strain ATCC 49814 / DSM 5838 / IFAM 1418)</name>
    <dbReference type="NCBI Taxonomy" id="582402"/>
    <lineage>
        <taxon>Bacteria</taxon>
        <taxon>Pseudomonadati</taxon>
        <taxon>Pseudomonadota</taxon>
        <taxon>Alphaproteobacteria</taxon>
        <taxon>Hyphomonadales</taxon>
        <taxon>Hyphomonadaceae</taxon>
        <taxon>Hirschia</taxon>
    </lineage>
</organism>
<dbReference type="STRING" id="582402.Hbal_0846"/>
<dbReference type="PANTHER" id="PTHR30332">
    <property type="entry name" value="PROBABLE GENERAL SECRETION PATHWAY PROTEIN D"/>
    <property type="match status" value="1"/>
</dbReference>
<name>C6XQ23_HIRBI</name>
<accession>C6XQ23</accession>
<dbReference type="eggNOG" id="COG4964">
    <property type="taxonomic scope" value="Bacteria"/>
</dbReference>
<dbReference type="Pfam" id="PF00263">
    <property type="entry name" value="Secretin"/>
    <property type="match status" value="1"/>
</dbReference>
<feature type="chain" id="PRO_5002971602" evidence="2">
    <location>
        <begin position="31"/>
        <end position="535"/>
    </location>
</feature>
<dbReference type="Proteomes" id="UP000002745">
    <property type="component" value="Chromosome"/>
</dbReference>
<evidence type="ECO:0000256" key="2">
    <source>
        <dbReference type="SAM" id="SignalP"/>
    </source>
</evidence>
<evidence type="ECO:0000259" key="5">
    <source>
        <dbReference type="Pfam" id="PF13629"/>
    </source>
</evidence>
<dbReference type="InterPro" id="IPR004845">
    <property type="entry name" value="T2SS_GspD_CS"/>
</dbReference>
<dbReference type="GO" id="GO:0009306">
    <property type="term" value="P:protein secretion"/>
    <property type="evidence" value="ECO:0007669"/>
    <property type="project" value="InterPro"/>
</dbReference>
<dbReference type="PANTHER" id="PTHR30332:SF17">
    <property type="entry name" value="TYPE IV PILIATION SYSTEM PROTEIN DR_0774-RELATED"/>
    <property type="match status" value="1"/>
</dbReference>
<evidence type="ECO:0000259" key="4">
    <source>
        <dbReference type="Pfam" id="PF04972"/>
    </source>
</evidence>
<feature type="domain" description="BON" evidence="4">
    <location>
        <begin position="136"/>
        <end position="190"/>
    </location>
</feature>
<dbReference type="Pfam" id="PF13629">
    <property type="entry name" value="T2SS-T3SS_pil_N"/>
    <property type="match status" value="1"/>
</dbReference>
<gene>
    <name evidence="6" type="ordered locus">Hbal_0846</name>
</gene>
<evidence type="ECO:0000256" key="1">
    <source>
        <dbReference type="RuleBase" id="RU004003"/>
    </source>
</evidence>